<dbReference type="Proteomes" id="UP001063166">
    <property type="component" value="Unassembled WGS sequence"/>
</dbReference>
<sequence length="67" mass="7207">MQIAQECRLSRRTGGFSVGLPYCTAAQTKVDVTIEPLIICAKSALRDGMGGTRSLMVLRGFAVLPYS</sequence>
<gene>
    <name evidence="1" type="ORF">LshimejAT787_0407200</name>
</gene>
<protein>
    <submittedName>
        <fullName evidence="1">Uncharacterized protein</fullName>
    </submittedName>
</protein>
<proteinExistence type="predicted"/>
<comment type="caution">
    <text evidence="1">The sequence shown here is derived from an EMBL/GenBank/DDBJ whole genome shotgun (WGS) entry which is preliminary data.</text>
</comment>
<organism evidence="1 2">
    <name type="scientific">Lyophyllum shimeji</name>
    <name type="common">Hon-shimeji</name>
    <name type="synonym">Tricholoma shimeji</name>
    <dbReference type="NCBI Taxonomy" id="47721"/>
    <lineage>
        <taxon>Eukaryota</taxon>
        <taxon>Fungi</taxon>
        <taxon>Dikarya</taxon>
        <taxon>Basidiomycota</taxon>
        <taxon>Agaricomycotina</taxon>
        <taxon>Agaricomycetes</taxon>
        <taxon>Agaricomycetidae</taxon>
        <taxon>Agaricales</taxon>
        <taxon>Tricholomatineae</taxon>
        <taxon>Lyophyllaceae</taxon>
        <taxon>Lyophyllum</taxon>
    </lineage>
</organism>
<name>A0A9P3PLJ1_LYOSH</name>
<accession>A0A9P3PLJ1</accession>
<evidence type="ECO:0000313" key="1">
    <source>
        <dbReference type="EMBL" id="GLB37669.1"/>
    </source>
</evidence>
<dbReference type="AlphaFoldDB" id="A0A9P3PLJ1"/>
<keyword evidence="2" id="KW-1185">Reference proteome</keyword>
<evidence type="ECO:0000313" key="2">
    <source>
        <dbReference type="Proteomes" id="UP001063166"/>
    </source>
</evidence>
<reference evidence="1" key="1">
    <citation type="submission" date="2022-07" db="EMBL/GenBank/DDBJ databases">
        <title>The genome of Lyophyllum shimeji provides insight into the initial evolution of ectomycorrhizal fungal genome.</title>
        <authorList>
            <person name="Kobayashi Y."/>
            <person name="Shibata T."/>
            <person name="Hirakawa H."/>
            <person name="Shigenobu S."/>
            <person name="Nishiyama T."/>
            <person name="Yamada A."/>
            <person name="Hasebe M."/>
            <person name="Kawaguchi M."/>
        </authorList>
    </citation>
    <scope>NUCLEOTIDE SEQUENCE</scope>
    <source>
        <strain evidence="1">AT787</strain>
    </source>
</reference>
<dbReference type="EMBL" id="BRPK01000004">
    <property type="protein sequence ID" value="GLB37669.1"/>
    <property type="molecule type" value="Genomic_DNA"/>
</dbReference>